<evidence type="ECO:0000313" key="2">
    <source>
        <dbReference type="Proteomes" id="UP000396788"/>
    </source>
</evidence>
<dbReference type="RefSeq" id="WP_150609445.1">
    <property type="nucleotide sequence ID" value="NZ_CABPRY010000006.1"/>
</dbReference>
<protein>
    <submittedName>
        <fullName evidence="1">Uncharacterized protein</fullName>
    </submittedName>
</protein>
<accession>A0A5E4W480</accession>
<dbReference type="EMBL" id="CABPRY010000006">
    <property type="protein sequence ID" value="VVE17915.1"/>
    <property type="molecule type" value="Genomic_DNA"/>
</dbReference>
<reference evidence="1 2" key="1">
    <citation type="submission" date="2019-08" db="EMBL/GenBank/DDBJ databases">
        <authorList>
            <person name="Peeters C."/>
        </authorList>
    </citation>
    <scope>NUCLEOTIDE SEQUENCE [LARGE SCALE GENOMIC DNA]</scope>
    <source>
        <strain evidence="1 2">LMG 31107</strain>
    </source>
</reference>
<organism evidence="1 2">
    <name type="scientific">Pandoraea cepalis</name>
    <dbReference type="NCBI Taxonomy" id="2508294"/>
    <lineage>
        <taxon>Bacteria</taxon>
        <taxon>Pseudomonadati</taxon>
        <taxon>Pseudomonadota</taxon>
        <taxon>Betaproteobacteria</taxon>
        <taxon>Burkholderiales</taxon>
        <taxon>Burkholderiaceae</taxon>
        <taxon>Pandoraea</taxon>
    </lineage>
</organism>
<proteinExistence type="predicted"/>
<gene>
    <name evidence="1" type="ORF">PCE31107_02993</name>
</gene>
<name>A0A5E4W480_9BURK</name>
<dbReference type="Proteomes" id="UP000396788">
    <property type="component" value="Unassembled WGS sequence"/>
</dbReference>
<dbReference type="AlphaFoldDB" id="A0A5E4W480"/>
<sequence length="154" mass="16415">MNGNTQSQRPEIRDSLGAVVPGTGMLVGAGVSAVDRLTYAMDRAAEFLRDTFDVSVEKRYNSNGRSGGAFVITDPDARGIGSNSSIGISVGLTAEDSLRVNVYVEAVYLYDTSLATREGSMFGAYAYHPVGSVEEALKWIAENAKVPRINSDSV</sequence>
<evidence type="ECO:0000313" key="1">
    <source>
        <dbReference type="EMBL" id="VVE17915.1"/>
    </source>
</evidence>